<dbReference type="EMBL" id="OW240914">
    <property type="protein sequence ID" value="CAH2276808.1"/>
    <property type="molecule type" value="Genomic_DNA"/>
</dbReference>
<gene>
    <name evidence="2" type="ORF">PECUL_23A035265</name>
</gene>
<sequence>MSSTTTTVSQEAQVGMVRTYLESHGSDALDEVMAGIAGSSGAAVLERTAECAAVLERTAEDPPADGRRARTTRPPTRLSPSPVRRTAEE</sequence>
<organism evidence="2 3">
    <name type="scientific">Pelobates cultripes</name>
    <name type="common">Western spadefoot toad</name>
    <dbReference type="NCBI Taxonomy" id="61616"/>
    <lineage>
        <taxon>Eukaryota</taxon>
        <taxon>Metazoa</taxon>
        <taxon>Chordata</taxon>
        <taxon>Craniata</taxon>
        <taxon>Vertebrata</taxon>
        <taxon>Euteleostomi</taxon>
        <taxon>Amphibia</taxon>
        <taxon>Batrachia</taxon>
        <taxon>Anura</taxon>
        <taxon>Pelobatoidea</taxon>
        <taxon>Pelobatidae</taxon>
        <taxon>Pelobates</taxon>
    </lineage>
</organism>
<dbReference type="AlphaFoldDB" id="A0AAD1RST9"/>
<evidence type="ECO:0000313" key="3">
    <source>
        <dbReference type="Proteomes" id="UP001295444"/>
    </source>
</evidence>
<feature type="compositionally biased region" description="Basic and acidic residues" evidence="1">
    <location>
        <begin position="57"/>
        <end position="68"/>
    </location>
</feature>
<feature type="region of interest" description="Disordered" evidence="1">
    <location>
        <begin position="56"/>
        <end position="89"/>
    </location>
</feature>
<protein>
    <submittedName>
        <fullName evidence="2">Uncharacterized protein</fullName>
    </submittedName>
</protein>
<feature type="compositionally biased region" description="Low complexity" evidence="1">
    <location>
        <begin position="72"/>
        <end position="89"/>
    </location>
</feature>
<reference evidence="2" key="1">
    <citation type="submission" date="2022-03" db="EMBL/GenBank/DDBJ databases">
        <authorList>
            <person name="Alioto T."/>
            <person name="Alioto T."/>
            <person name="Gomez Garrido J."/>
        </authorList>
    </citation>
    <scope>NUCLEOTIDE SEQUENCE</scope>
</reference>
<keyword evidence="3" id="KW-1185">Reference proteome</keyword>
<evidence type="ECO:0000313" key="2">
    <source>
        <dbReference type="EMBL" id="CAH2276808.1"/>
    </source>
</evidence>
<dbReference type="Proteomes" id="UP001295444">
    <property type="component" value="Chromosome 03"/>
</dbReference>
<evidence type="ECO:0000256" key="1">
    <source>
        <dbReference type="SAM" id="MobiDB-lite"/>
    </source>
</evidence>
<accession>A0AAD1RST9</accession>
<proteinExistence type="predicted"/>
<name>A0AAD1RST9_PELCU</name>